<dbReference type="Pfam" id="PF13557">
    <property type="entry name" value="Phenol_MetA_deg"/>
    <property type="match status" value="1"/>
</dbReference>
<dbReference type="AlphaFoldDB" id="A0A7C9IW21"/>
<accession>A0A7C9IW21</accession>
<evidence type="ECO:0000313" key="3">
    <source>
        <dbReference type="Proteomes" id="UP000481947"/>
    </source>
</evidence>
<proteinExistence type="predicted"/>
<keyword evidence="1" id="KW-0732">Signal</keyword>
<protein>
    <submittedName>
        <fullName evidence="2">Transporter</fullName>
    </submittedName>
</protein>
<feature type="signal peptide" evidence="1">
    <location>
        <begin position="1"/>
        <end position="19"/>
    </location>
</feature>
<evidence type="ECO:0000256" key="1">
    <source>
        <dbReference type="SAM" id="SignalP"/>
    </source>
</evidence>
<dbReference type="InterPro" id="IPR025737">
    <property type="entry name" value="FApF"/>
</dbReference>
<sequence>MKKMVLAALATVASVCATAGGHYVPGVEGIQAASVPPPGMYYLGYLVNYSIDELRAPGSETSIPGNNTGTVSALANRFVYITNTKVLGADYGVEAIVPVIRKSMAFAGESSSGVGDIYLGPLVLGWHGGNWDAVAAAGLWFDNANSDSISKPGNGYKSTMLTGGGTYYFDAAKSWSGSALLRYEMNSKDDRGFEPGDQVTMEWGFGKSIGPVQVGVVGYDQWQTSDDTGTGASNDRAERHAIGVEVVYPLMKEAGVMLKAAYYDEYSAKGGSNPQAKGSTLRFTFVKAF</sequence>
<evidence type="ECO:0000313" key="2">
    <source>
        <dbReference type="EMBL" id="MYZ50893.1"/>
    </source>
</evidence>
<reference evidence="2 3" key="1">
    <citation type="submission" date="2019-09" db="EMBL/GenBank/DDBJ databases">
        <title>Identification of Malikia spinosa a prominent benzene-, toluene-, and ethylbenzene-degrading bacterium: enrichment, isolation and whole genome sequencing.</title>
        <authorList>
            <person name="Tancsics A."/>
            <person name="Revesz F."/>
            <person name="Kriszt B."/>
        </authorList>
    </citation>
    <scope>NUCLEOTIDE SEQUENCE [LARGE SCALE GENOMIC DNA]</scope>
    <source>
        <strain evidence="2 3">AB6</strain>
    </source>
</reference>
<gene>
    <name evidence="2" type="ORF">F5985_01755</name>
</gene>
<dbReference type="EMBL" id="VYSB01000001">
    <property type="protein sequence ID" value="MYZ50893.1"/>
    <property type="molecule type" value="Genomic_DNA"/>
</dbReference>
<comment type="caution">
    <text evidence="2">The sequence shown here is derived from an EMBL/GenBank/DDBJ whole genome shotgun (WGS) entry which is preliminary data.</text>
</comment>
<name>A0A7C9IW21_9BURK</name>
<feature type="chain" id="PRO_5028887159" evidence="1">
    <location>
        <begin position="20"/>
        <end position="289"/>
    </location>
</feature>
<dbReference type="Proteomes" id="UP000481947">
    <property type="component" value="Unassembled WGS sequence"/>
</dbReference>
<organism evidence="2 3">
    <name type="scientific">Malikia spinosa</name>
    <dbReference type="NCBI Taxonomy" id="86180"/>
    <lineage>
        <taxon>Bacteria</taxon>
        <taxon>Pseudomonadati</taxon>
        <taxon>Pseudomonadota</taxon>
        <taxon>Betaproteobacteria</taxon>
        <taxon>Burkholderiales</taxon>
        <taxon>Comamonadaceae</taxon>
        <taxon>Malikia</taxon>
    </lineage>
</organism>